<dbReference type="InterPro" id="IPR000524">
    <property type="entry name" value="Tscrpt_reg_HTH_GntR"/>
</dbReference>
<dbReference type="GO" id="GO:0030170">
    <property type="term" value="F:pyridoxal phosphate binding"/>
    <property type="evidence" value="ECO:0007669"/>
    <property type="project" value="InterPro"/>
</dbReference>
<dbReference type="InterPro" id="IPR036388">
    <property type="entry name" value="WH-like_DNA-bd_sf"/>
</dbReference>
<evidence type="ECO:0000256" key="3">
    <source>
        <dbReference type="ARBA" id="ARBA00023015"/>
    </source>
</evidence>
<protein>
    <submittedName>
        <fullName evidence="7">DNA-binding transcriptional regulator</fullName>
    </submittedName>
</protein>
<dbReference type="SMART" id="SM00345">
    <property type="entry name" value="HTH_GNTR"/>
    <property type="match status" value="1"/>
</dbReference>
<keyword evidence="5" id="KW-0804">Transcription</keyword>
<dbReference type="InterPro" id="IPR015421">
    <property type="entry name" value="PyrdxlP-dep_Trfase_major"/>
</dbReference>
<dbReference type="Gene3D" id="3.90.1150.10">
    <property type="entry name" value="Aspartate Aminotransferase, domain 1"/>
    <property type="match status" value="1"/>
</dbReference>
<dbReference type="InterPro" id="IPR051446">
    <property type="entry name" value="HTH_trans_reg/aminotransferase"/>
</dbReference>
<keyword evidence="3" id="KW-0805">Transcription regulation</keyword>
<dbReference type="GO" id="GO:0003677">
    <property type="term" value="F:DNA binding"/>
    <property type="evidence" value="ECO:0007669"/>
    <property type="project" value="UniProtKB-KW"/>
</dbReference>
<dbReference type="Proteomes" id="UP000650511">
    <property type="component" value="Unassembled WGS sequence"/>
</dbReference>
<keyword evidence="2" id="KW-0663">Pyridoxal phosphate</keyword>
<reference evidence="7" key="1">
    <citation type="journal article" date="2014" name="Int. J. Syst. Evol. Microbiol.">
        <title>Complete genome sequence of Corynebacterium casei LMG S-19264T (=DSM 44701T), isolated from a smear-ripened cheese.</title>
        <authorList>
            <consortium name="US DOE Joint Genome Institute (JGI-PGF)"/>
            <person name="Walter F."/>
            <person name="Albersmeier A."/>
            <person name="Kalinowski J."/>
            <person name="Ruckert C."/>
        </authorList>
    </citation>
    <scope>NUCLEOTIDE SEQUENCE</scope>
    <source>
        <strain evidence="7">CGMCC 1.14988</strain>
    </source>
</reference>
<gene>
    <name evidence="7" type="ORF">GCM10011354_31310</name>
</gene>
<dbReference type="PRINTS" id="PR00035">
    <property type="entry name" value="HTHGNTR"/>
</dbReference>
<evidence type="ECO:0000313" key="8">
    <source>
        <dbReference type="Proteomes" id="UP000650511"/>
    </source>
</evidence>
<dbReference type="SUPFAM" id="SSF53383">
    <property type="entry name" value="PLP-dependent transferases"/>
    <property type="match status" value="1"/>
</dbReference>
<dbReference type="PANTHER" id="PTHR46577:SF1">
    <property type="entry name" value="HTH-TYPE TRANSCRIPTIONAL REGULATORY PROTEIN GABR"/>
    <property type="match status" value="1"/>
</dbReference>
<dbReference type="PROSITE" id="PS50949">
    <property type="entry name" value="HTH_GNTR"/>
    <property type="match status" value="1"/>
</dbReference>
<evidence type="ECO:0000313" key="7">
    <source>
        <dbReference type="EMBL" id="GGI08883.1"/>
    </source>
</evidence>
<dbReference type="InterPro" id="IPR036390">
    <property type="entry name" value="WH_DNA-bd_sf"/>
</dbReference>
<dbReference type="CDD" id="cd00609">
    <property type="entry name" value="AAT_like"/>
    <property type="match status" value="1"/>
</dbReference>
<reference evidence="7" key="2">
    <citation type="submission" date="2020-09" db="EMBL/GenBank/DDBJ databases">
        <authorList>
            <person name="Sun Q."/>
            <person name="Zhou Y."/>
        </authorList>
    </citation>
    <scope>NUCLEOTIDE SEQUENCE</scope>
    <source>
        <strain evidence="7">CGMCC 1.14988</strain>
    </source>
</reference>
<dbReference type="AlphaFoldDB" id="A0A8J3ACX7"/>
<keyword evidence="4 7" id="KW-0238">DNA-binding</keyword>
<dbReference type="PANTHER" id="PTHR46577">
    <property type="entry name" value="HTH-TYPE TRANSCRIPTIONAL REGULATORY PROTEIN GABR"/>
    <property type="match status" value="1"/>
</dbReference>
<evidence type="ECO:0000256" key="1">
    <source>
        <dbReference type="ARBA" id="ARBA00005384"/>
    </source>
</evidence>
<comment type="caution">
    <text evidence="7">The sequence shown here is derived from an EMBL/GenBank/DDBJ whole genome shotgun (WGS) entry which is preliminary data.</text>
</comment>
<dbReference type="InterPro" id="IPR015422">
    <property type="entry name" value="PyrdxlP-dep_Trfase_small"/>
</dbReference>
<dbReference type="RefSeq" id="WP_165403837.1">
    <property type="nucleotide sequence ID" value="NZ_BMHA01000013.1"/>
</dbReference>
<dbReference type="Gene3D" id="3.40.640.10">
    <property type="entry name" value="Type I PLP-dependent aspartate aminotransferase-like (Major domain)"/>
    <property type="match status" value="1"/>
</dbReference>
<evidence type="ECO:0000256" key="2">
    <source>
        <dbReference type="ARBA" id="ARBA00022898"/>
    </source>
</evidence>
<feature type="domain" description="HTH gntR-type" evidence="6">
    <location>
        <begin position="24"/>
        <end position="92"/>
    </location>
</feature>
<accession>A0A8J3ACX7</accession>
<dbReference type="Pfam" id="PF00155">
    <property type="entry name" value="Aminotran_1_2"/>
    <property type="match status" value="1"/>
</dbReference>
<keyword evidence="8" id="KW-1185">Reference proteome</keyword>
<proteinExistence type="inferred from homology"/>
<comment type="similarity">
    <text evidence="1">In the C-terminal section; belongs to the class-I pyridoxal-phosphate-dependent aminotransferase family.</text>
</comment>
<evidence type="ECO:0000256" key="4">
    <source>
        <dbReference type="ARBA" id="ARBA00023125"/>
    </source>
</evidence>
<dbReference type="SUPFAM" id="SSF46785">
    <property type="entry name" value="Winged helix' DNA-binding domain"/>
    <property type="match status" value="1"/>
</dbReference>
<dbReference type="CDD" id="cd07377">
    <property type="entry name" value="WHTH_GntR"/>
    <property type="match status" value="1"/>
</dbReference>
<dbReference type="GO" id="GO:0003700">
    <property type="term" value="F:DNA-binding transcription factor activity"/>
    <property type="evidence" value="ECO:0007669"/>
    <property type="project" value="InterPro"/>
</dbReference>
<evidence type="ECO:0000259" key="6">
    <source>
        <dbReference type="PROSITE" id="PS50949"/>
    </source>
</evidence>
<sequence>MDDPIRESGPHLAGILDQALTGDGPLYRQLADGLKRAVDRGEIPLGTVLPPERVLARSLSVSRATVVAAYDRLKNEGWLESRQGSGTWVRRPEGEDRGGVDAVATARLFLSDDKADQRTGPGEPPMPDDEDLIDLSVAAVTGSPMVVDILTSLSPDDVSSLVAHHGYVPHGLRALREIVAARFTVAGLPSSEDQILATTGAHQGISLVARQTLQRGDTVLVESPTFPGALDVFRRFGARMVPLPVDGHGARTEVLPDLLARTEPKLVYVSPNFHNPTGTVLPEQRRRVLAELADRTGIVVLEDLAMGDVDLDAAPLPPPIAAFSDGTGAIHTLGSTAKLFWAGLRVGWLRSPASWTVRMLATKTVADLGTPLLSQLLAVRLLEHADQVLADRRAELLPQRDLLADLLTEHLPQWQWQLPSGGLSLWVTLPAGNAEEFAELALRHGVSVVPGPALSVDEGNRRGLRLVFSRPEPVLREGVRRLAAAWQAYEPIASRAPTRLLV</sequence>
<dbReference type="InterPro" id="IPR015424">
    <property type="entry name" value="PyrdxlP-dep_Trfase"/>
</dbReference>
<organism evidence="7 8">
    <name type="scientific">Egicoccus halophilus</name>
    <dbReference type="NCBI Taxonomy" id="1670830"/>
    <lineage>
        <taxon>Bacteria</taxon>
        <taxon>Bacillati</taxon>
        <taxon>Actinomycetota</taxon>
        <taxon>Nitriliruptoria</taxon>
        <taxon>Egicoccales</taxon>
        <taxon>Egicoccaceae</taxon>
        <taxon>Egicoccus</taxon>
    </lineage>
</organism>
<evidence type="ECO:0000256" key="5">
    <source>
        <dbReference type="ARBA" id="ARBA00023163"/>
    </source>
</evidence>
<dbReference type="EMBL" id="BMHA01000013">
    <property type="protein sequence ID" value="GGI08883.1"/>
    <property type="molecule type" value="Genomic_DNA"/>
</dbReference>
<dbReference type="Pfam" id="PF00392">
    <property type="entry name" value="GntR"/>
    <property type="match status" value="1"/>
</dbReference>
<name>A0A8J3ACX7_9ACTN</name>
<dbReference type="Gene3D" id="1.10.10.10">
    <property type="entry name" value="Winged helix-like DNA-binding domain superfamily/Winged helix DNA-binding domain"/>
    <property type="match status" value="1"/>
</dbReference>
<dbReference type="InterPro" id="IPR004839">
    <property type="entry name" value="Aminotransferase_I/II_large"/>
</dbReference>